<dbReference type="Pfam" id="PF02230">
    <property type="entry name" value="Abhydrolase_2"/>
    <property type="match status" value="1"/>
</dbReference>
<feature type="domain" description="Phospholipase/carboxylesterase/thioesterase" evidence="3">
    <location>
        <begin position="137"/>
        <end position="218"/>
    </location>
</feature>
<accession>A0A1I3MMM8</accession>
<evidence type="ECO:0000313" key="5">
    <source>
        <dbReference type="Proteomes" id="UP000199377"/>
    </source>
</evidence>
<dbReference type="Gene3D" id="3.40.50.1820">
    <property type="entry name" value="alpha/beta hydrolase"/>
    <property type="match status" value="1"/>
</dbReference>
<keyword evidence="1 2" id="KW-0732">Signal</keyword>
<reference evidence="4 5" key="1">
    <citation type="submission" date="2016-10" db="EMBL/GenBank/DDBJ databases">
        <authorList>
            <person name="de Groot N.N."/>
        </authorList>
    </citation>
    <scope>NUCLEOTIDE SEQUENCE [LARGE SCALE GENOMIC DNA]</scope>
    <source>
        <strain evidence="4 5">CGMCC 1.11030</strain>
    </source>
</reference>
<dbReference type="Proteomes" id="UP000199377">
    <property type="component" value="Unassembled WGS sequence"/>
</dbReference>
<organism evidence="4 5">
    <name type="scientific">Albimonas pacifica</name>
    <dbReference type="NCBI Taxonomy" id="1114924"/>
    <lineage>
        <taxon>Bacteria</taxon>
        <taxon>Pseudomonadati</taxon>
        <taxon>Pseudomonadota</taxon>
        <taxon>Alphaproteobacteria</taxon>
        <taxon>Rhodobacterales</taxon>
        <taxon>Paracoccaceae</taxon>
        <taxon>Albimonas</taxon>
    </lineage>
</organism>
<dbReference type="AlphaFoldDB" id="A0A1I3MMM8"/>
<sequence>MTRDLSRRRPRAPGAGPRAALAALLLALPAAAPAAPLPEGVERITLSVDGLPRTALVEPPAAADGQPPAGPLPTLILLHDMGQSARQVRALAALERAEPLKDWLRVYPEGAERTWNAGRRRVDGGEAVRMPDVAFLRALVAALAGQGLADPSRIVLAGFGEGGSMVLRTLCEAPGLAMGAAVVAGSWPASLHCAQGRPVSVLMFHGTEDPFVPYAGGQAPPARKVGAGAMASVARTASSLAALNGCRAPSDETLPAGGRKRLWFACEAPMIAWRIERMGHRWPGSPERGRAGDGLGPPVPEGAPDATVLIAAFFVSLAERPGP</sequence>
<dbReference type="InterPro" id="IPR050955">
    <property type="entry name" value="Plant_Biomass_Hydrol_Est"/>
</dbReference>
<dbReference type="STRING" id="1114924.SAMN05216258_111164"/>
<dbReference type="PANTHER" id="PTHR43037:SF1">
    <property type="entry name" value="BLL1128 PROTEIN"/>
    <property type="match status" value="1"/>
</dbReference>
<dbReference type="SUPFAM" id="SSF53474">
    <property type="entry name" value="alpha/beta-Hydrolases"/>
    <property type="match status" value="1"/>
</dbReference>
<evidence type="ECO:0000313" key="4">
    <source>
        <dbReference type="EMBL" id="SFI97985.1"/>
    </source>
</evidence>
<dbReference type="InterPro" id="IPR003140">
    <property type="entry name" value="PLipase/COase/thioEstase"/>
</dbReference>
<name>A0A1I3MMM8_9RHOB</name>
<protein>
    <submittedName>
        <fullName evidence="4">Polyhydroxybutyrate depolymerase</fullName>
    </submittedName>
</protein>
<evidence type="ECO:0000259" key="3">
    <source>
        <dbReference type="Pfam" id="PF02230"/>
    </source>
</evidence>
<keyword evidence="5" id="KW-1185">Reference proteome</keyword>
<evidence type="ECO:0000256" key="2">
    <source>
        <dbReference type="SAM" id="SignalP"/>
    </source>
</evidence>
<gene>
    <name evidence="4" type="ORF">SAMN05216258_111164</name>
</gene>
<dbReference type="PANTHER" id="PTHR43037">
    <property type="entry name" value="UNNAMED PRODUCT-RELATED"/>
    <property type="match status" value="1"/>
</dbReference>
<evidence type="ECO:0000256" key="1">
    <source>
        <dbReference type="ARBA" id="ARBA00022729"/>
    </source>
</evidence>
<dbReference type="RefSeq" id="WP_092864216.1">
    <property type="nucleotide sequence ID" value="NZ_FOQH01000011.1"/>
</dbReference>
<dbReference type="InterPro" id="IPR029058">
    <property type="entry name" value="AB_hydrolase_fold"/>
</dbReference>
<feature type="chain" id="PRO_5011756326" evidence="2">
    <location>
        <begin position="35"/>
        <end position="323"/>
    </location>
</feature>
<dbReference type="GO" id="GO:0016787">
    <property type="term" value="F:hydrolase activity"/>
    <property type="evidence" value="ECO:0007669"/>
    <property type="project" value="InterPro"/>
</dbReference>
<dbReference type="OrthoDB" id="9805640at2"/>
<dbReference type="EMBL" id="FOQH01000011">
    <property type="protein sequence ID" value="SFI97985.1"/>
    <property type="molecule type" value="Genomic_DNA"/>
</dbReference>
<proteinExistence type="predicted"/>
<feature type="signal peptide" evidence="2">
    <location>
        <begin position="1"/>
        <end position="34"/>
    </location>
</feature>